<accession>A0A4Z0A3Q9</accession>
<dbReference type="InterPro" id="IPR025977">
    <property type="entry name" value="Cnd3_C"/>
</dbReference>
<feature type="compositionally biased region" description="Basic residues" evidence="9">
    <location>
        <begin position="966"/>
        <end position="979"/>
    </location>
</feature>
<dbReference type="GO" id="GO:0000793">
    <property type="term" value="C:condensed chromosome"/>
    <property type="evidence" value="ECO:0007669"/>
    <property type="project" value="TreeGrafter"/>
</dbReference>
<dbReference type="GO" id="GO:0007076">
    <property type="term" value="P:mitotic chromosome condensation"/>
    <property type="evidence" value="ECO:0007669"/>
    <property type="project" value="InterPro"/>
</dbReference>
<evidence type="ECO:0000313" key="11">
    <source>
        <dbReference type="EMBL" id="TFY80499.1"/>
    </source>
</evidence>
<sequence length="1092" mass="122691">MEAMATAIPKAFDQAQSSMATHQKNFIALHKIHVEAANLTKEVNGGRKLVGEHAFEDRFIDMVNRVLVVKKGTTVADRSVKFVGGYVKFLNTKAAEEKAKQEEDEEEQEETTASRFTARLLKHLLKGFVAKDKNVRYRVVHFVAEMMASVGEMDEDAYDMLRSSLMERVRDKEPTVRVQAVIALSKLCESETPEDVEKDEQTALQVLEDILAHDPSADVRRAALLNIPASPTTLTALLARTRDVDTTVRKLVYSAILEGNCFIPGSEEAAMGVTHPRVLSIAQRELIVRNGLGDREPAVRAAAGKLVATWVEAVGIAKGSYMENTLAFLQTFDLTESTVAEDALLSVFVTRPDYFDALEFDDTFWTDLNHEKAFLIRVFADHCISQNEEKRLDAVLPVVTALAFGIEKAHDDLQKLLSEVDEQESEDDRDDERIARESVISEMLRLSVNLDYADETGRRKMDSLVRAMLQQESLPDSLVPRCLDVLRVLWTNEKYVIQMVVEIVHELRDPKESEDDDSREEAEVEAETISVIDDEEGARAAPAPVIRSRPVPRRLEDMSPEERARAEAIDLRCLDLCIGMLERINGTFEENSTLEGILGELVVPAVKSKDVQLREKGLISLGLCCLIARRMALNSFQLFLSQVKSAPEPLKIRVLQVVFDILMVHAHDFFSKDTRNGAFVINILLEILSEEGSEEEKVEALIAIGFAKLMLSGVVTDERVLPALVLVYLSPDTVDNQELRQCLSYFFPVYCYSSPTNQRRMQSIFLSIFEQLSHEYRELEDEQDMVSPAQVSGMFVDWTDPQKIIELPNLTPDPDVHVDMAADVVKALFNQDMEKDDKKVLCQMLGKLYLPAEIDDDKVRKIKLLVQTLLARRPLRDTTATNALNKFDAAISKKYEKQLEAFNEEEFRELESLKDLFAFLDDIIPEGSDEEVEPPKKRAGRKRRSESVATDATTTTAAEEEPVTPSRRKGKRQSKKRRVSQSDSDEVDDAQVSPAASTSIAPTRTMPRRAATKKVDMTPIAISSDDDEEEEEDEDEESTPVPRKLGRPSKKAAEEEQLDEDIDGLLDGEAPQDSIMDSEEDEDAEVDGMLDE</sequence>
<keyword evidence="4" id="KW-0132">Cell division</keyword>
<evidence type="ECO:0000259" key="10">
    <source>
        <dbReference type="Pfam" id="PF12719"/>
    </source>
</evidence>
<dbReference type="GO" id="GO:0000796">
    <property type="term" value="C:condensin complex"/>
    <property type="evidence" value="ECO:0007669"/>
    <property type="project" value="InterPro"/>
</dbReference>
<comment type="similarity">
    <text evidence="2">Belongs to the CND3 (condensin subunit 3) family.</text>
</comment>
<dbReference type="InterPro" id="IPR021133">
    <property type="entry name" value="HEAT_type_2"/>
</dbReference>
<dbReference type="AlphaFoldDB" id="A0A4Z0A3Q9"/>
<dbReference type="PANTHER" id="PTHR14418:SF5">
    <property type="entry name" value="CONDENSIN COMPLEX SUBUNIT 3"/>
    <property type="match status" value="1"/>
</dbReference>
<keyword evidence="3" id="KW-0158">Chromosome</keyword>
<keyword evidence="6" id="KW-0226">DNA condensation</keyword>
<protein>
    <recommendedName>
        <fullName evidence="10">Nuclear condensin complex subunit 3 C-terminal domain-containing protein</fullName>
    </recommendedName>
</protein>
<dbReference type="PANTHER" id="PTHR14418">
    <property type="entry name" value="CONDENSIN COMPLEX SUBUNIT 3-RELATED"/>
    <property type="match status" value="1"/>
</dbReference>
<dbReference type="Proteomes" id="UP000298061">
    <property type="component" value="Unassembled WGS sequence"/>
</dbReference>
<evidence type="ECO:0000256" key="9">
    <source>
        <dbReference type="SAM" id="MobiDB-lite"/>
    </source>
</evidence>
<feature type="compositionally biased region" description="Acidic residues" evidence="9">
    <location>
        <begin position="512"/>
        <end position="533"/>
    </location>
</feature>
<dbReference type="PROSITE" id="PS50077">
    <property type="entry name" value="HEAT_REPEAT"/>
    <property type="match status" value="1"/>
</dbReference>
<dbReference type="STRING" id="135208.A0A4Z0A3Q9"/>
<dbReference type="Pfam" id="PF12719">
    <property type="entry name" value="Cnd3"/>
    <property type="match status" value="1"/>
</dbReference>
<organism evidence="11 12">
    <name type="scientific">Hericium alpestre</name>
    <dbReference type="NCBI Taxonomy" id="135208"/>
    <lineage>
        <taxon>Eukaryota</taxon>
        <taxon>Fungi</taxon>
        <taxon>Dikarya</taxon>
        <taxon>Basidiomycota</taxon>
        <taxon>Agaricomycotina</taxon>
        <taxon>Agaricomycetes</taxon>
        <taxon>Russulales</taxon>
        <taxon>Hericiaceae</taxon>
        <taxon>Hericium</taxon>
    </lineage>
</organism>
<evidence type="ECO:0000256" key="4">
    <source>
        <dbReference type="ARBA" id="ARBA00022618"/>
    </source>
</evidence>
<evidence type="ECO:0000256" key="7">
    <source>
        <dbReference type="ARBA" id="ARBA00023306"/>
    </source>
</evidence>
<dbReference type="Pfam" id="PF13646">
    <property type="entry name" value="HEAT_2"/>
    <property type="match status" value="1"/>
</dbReference>
<feature type="compositionally biased region" description="Acidic residues" evidence="9">
    <location>
        <begin position="1055"/>
        <end position="1066"/>
    </location>
</feature>
<comment type="subcellular location">
    <subcellularLocation>
        <location evidence="1">Chromosome</location>
    </subcellularLocation>
</comment>
<feature type="repeat" description="HEAT" evidence="8">
    <location>
        <begin position="161"/>
        <end position="199"/>
    </location>
</feature>
<evidence type="ECO:0000256" key="2">
    <source>
        <dbReference type="ARBA" id="ARBA00006533"/>
    </source>
</evidence>
<evidence type="ECO:0000256" key="5">
    <source>
        <dbReference type="ARBA" id="ARBA00022776"/>
    </source>
</evidence>
<gene>
    <name evidence="11" type="ORF">EWM64_g3513</name>
</gene>
<evidence type="ECO:0000256" key="1">
    <source>
        <dbReference type="ARBA" id="ARBA00004286"/>
    </source>
</evidence>
<comment type="caution">
    <text evidence="11">The sequence shown here is derived from an EMBL/GenBank/DDBJ whole genome shotgun (WGS) entry which is preliminary data.</text>
</comment>
<dbReference type="InterPro" id="IPR027165">
    <property type="entry name" value="CND3"/>
</dbReference>
<feature type="compositionally biased region" description="Acidic residues" evidence="9">
    <location>
        <begin position="1076"/>
        <end position="1092"/>
    </location>
</feature>
<dbReference type="SUPFAM" id="SSF48371">
    <property type="entry name" value="ARM repeat"/>
    <property type="match status" value="1"/>
</dbReference>
<keyword evidence="12" id="KW-1185">Reference proteome</keyword>
<feature type="compositionally biased region" description="Acidic residues" evidence="9">
    <location>
        <begin position="1024"/>
        <end position="1038"/>
    </location>
</feature>
<feature type="region of interest" description="Disordered" evidence="9">
    <location>
        <begin position="927"/>
        <end position="1092"/>
    </location>
</feature>
<dbReference type="Gene3D" id="1.25.10.10">
    <property type="entry name" value="Leucine-rich Repeat Variant"/>
    <property type="match status" value="1"/>
</dbReference>
<dbReference type="InterPro" id="IPR016024">
    <property type="entry name" value="ARM-type_fold"/>
</dbReference>
<reference evidence="11 12" key="1">
    <citation type="submission" date="2019-02" db="EMBL/GenBank/DDBJ databases">
        <title>Genome sequencing of the rare red list fungi Hericium alpestre (H. flagellum).</title>
        <authorList>
            <person name="Buettner E."/>
            <person name="Kellner H."/>
        </authorList>
    </citation>
    <scope>NUCLEOTIDE SEQUENCE [LARGE SCALE GENOMIC DNA]</scope>
    <source>
        <strain evidence="11 12">DSM 108284</strain>
    </source>
</reference>
<proteinExistence type="inferred from homology"/>
<name>A0A4Z0A3Q9_9AGAM</name>
<evidence type="ECO:0000313" key="12">
    <source>
        <dbReference type="Proteomes" id="UP000298061"/>
    </source>
</evidence>
<dbReference type="InterPro" id="IPR011989">
    <property type="entry name" value="ARM-like"/>
</dbReference>
<dbReference type="GO" id="GO:0051301">
    <property type="term" value="P:cell division"/>
    <property type="evidence" value="ECO:0007669"/>
    <property type="project" value="UniProtKB-KW"/>
</dbReference>
<keyword evidence="7" id="KW-0131">Cell cycle</keyword>
<evidence type="ECO:0000256" key="6">
    <source>
        <dbReference type="ARBA" id="ARBA00023067"/>
    </source>
</evidence>
<dbReference type="OrthoDB" id="27187at2759"/>
<feature type="domain" description="Nuclear condensin complex subunit 3 C-terminal" evidence="10">
    <location>
        <begin position="572"/>
        <end position="850"/>
    </location>
</feature>
<evidence type="ECO:0000256" key="3">
    <source>
        <dbReference type="ARBA" id="ARBA00022454"/>
    </source>
</evidence>
<feature type="region of interest" description="Disordered" evidence="9">
    <location>
        <begin position="509"/>
        <end position="533"/>
    </location>
</feature>
<keyword evidence="5" id="KW-0498">Mitosis</keyword>
<dbReference type="EMBL" id="SFCI01000330">
    <property type="protein sequence ID" value="TFY80499.1"/>
    <property type="molecule type" value="Genomic_DNA"/>
</dbReference>
<evidence type="ECO:0000256" key="8">
    <source>
        <dbReference type="PROSITE-ProRule" id="PRU00103"/>
    </source>
</evidence>
<feature type="compositionally biased region" description="Low complexity" evidence="9">
    <location>
        <begin position="947"/>
        <end position="957"/>
    </location>
</feature>